<dbReference type="PROSITE" id="PS50110">
    <property type="entry name" value="RESPONSE_REGULATORY"/>
    <property type="match status" value="1"/>
</dbReference>
<dbReference type="AlphaFoldDB" id="U7D4K4"/>
<feature type="transmembrane region" description="Helical" evidence="7">
    <location>
        <begin position="109"/>
        <end position="129"/>
    </location>
</feature>
<evidence type="ECO:0000256" key="2">
    <source>
        <dbReference type="ARBA" id="ARBA00012438"/>
    </source>
</evidence>
<feature type="transmembrane region" description="Helical" evidence="7">
    <location>
        <begin position="198"/>
        <end position="225"/>
    </location>
</feature>
<feature type="domain" description="PAC" evidence="11">
    <location>
        <begin position="487"/>
        <end position="540"/>
    </location>
</feature>
<evidence type="ECO:0000313" key="12">
    <source>
        <dbReference type="EMBL" id="ERP30863.1"/>
    </source>
</evidence>
<dbReference type="InterPro" id="IPR013655">
    <property type="entry name" value="PAS_fold_3"/>
</dbReference>
<evidence type="ECO:0000259" key="11">
    <source>
        <dbReference type="PROSITE" id="PS50113"/>
    </source>
</evidence>
<dbReference type="PANTHER" id="PTHR43304:SF1">
    <property type="entry name" value="PAC DOMAIN-CONTAINING PROTEIN"/>
    <property type="match status" value="1"/>
</dbReference>
<feature type="domain" description="PAC" evidence="11">
    <location>
        <begin position="352"/>
        <end position="404"/>
    </location>
</feature>
<dbReference type="SMART" id="SM00388">
    <property type="entry name" value="HisKA"/>
    <property type="match status" value="1"/>
</dbReference>
<keyword evidence="7" id="KW-0812">Transmembrane</keyword>
<dbReference type="PROSITE" id="PS50113">
    <property type="entry name" value="PAC"/>
    <property type="match status" value="2"/>
</dbReference>
<dbReference type="EMBL" id="ASJR01000028">
    <property type="protein sequence ID" value="ERP30863.1"/>
    <property type="molecule type" value="Genomic_DNA"/>
</dbReference>
<dbReference type="InterPro" id="IPR036890">
    <property type="entry name" value="HATPase_C_sf"/>
</dbReference>
<keyword evidence="13" id="KW-1185">Reference proteome</keyword>
<reference evidence="12 13" key="1">
    <citation type="journal article" date="2013" name="Environ. Microbiol.">
        <title>Genome analysis of Chitinivibrio alkaliphilus gen. nov., sp. nov., a novel extremely haloalkaliphilic anaerobic chitinolytic bacterium from the candidate phylum Termite Group 3.</title>
        <authorList>
            <person name="Sorokin D.Y."/>
            <person name="Gumerov V.M."/>
            <person name="Rakitin A.L."/>
            <person name="Beletsky A.V."/>
            <person name="Damste J.S."/>
            <person name="Muyzer G."/>
            <person name="Mardanov A.V."/>
            <person name="Ravin N.V."/>
        </authorList>
    </citation>
    <scope>NUCLEOTIDE SEQUENCE [LARGE SCALE GENOMIC DNA]</scope>
    <source>
        <strain evidence="12 13">ACht1</strain>
    </source>
</reference>
<keyword evidence="5 12" id="KW-0418">Kinase</keyword>
<feature type="transmembrane region" description="Helical" evidence="7">
    <location>
        <begin position="76"/>
        <end position="97"/>
    </location>
</feature>
<feature type="modified residue" description="4-aspartylphosphate" evidence="6">
    <location>
        <position position="854"/>
    </location>
</feature>
<feature type="transmembrane region" description="Helical" evidence="7">
    <location>
        <begin position="35"/>
        <end position="56"/>
    </location>
</feature>
<dbReference type="InterPro" id="IPR004358">
    <property type="entry name" value="Sig_transdc_His_kin-like_C"/>
</dbReference>
<dbReference type="PANTHER" id="PTHR43304">
    <property type="entry name" value="PHYTOCHROME-LIKE PROTEIN CPH1"/>
    <property type="match status" value="1"/>
</dbReference>
<dbReference type="EC" id="2.7.13.3" evidence="2"/>
<evidence type="ECO:0000259" key="8">
    <source>
        <dbReference type="PROSITE" id="PS50109"/>
    </source>
</evidence>
<evidence type="ECO:0000256" key="1">
    <source>
        <dbReference type="ARBA" id="ARBA00000085"/>
    </source>
</evidence>
<feature type="domain" description="PAS" evidence="10">
    <location>
        <begin position="311"/>
        <end position="348"/>
    </location>
</feature>
<dbReference type="InterPro" id="IPR001789">
    <property type="entry name" value="Sig_transdc_resp-reg_receiver"/>
</dbReference>
<evidence type="ECO:0000259" key="9">
    <source>
        <dbReference type="PROSITE" id="PS50110"/>
    </source>
</evidence>
<evidence type="ECO:0000256" key="5">
    <source>
        <dbReference type="ARBA" id="ARBA00022777"/>
    </source>
</evidence>
<dbReference type="Proteomes" id="UP000017148">
    <property type="component" value="Unassembled WGS sequence"/>
</dbReference>
<dbReference type="CDD" id="cd00130">
    <property type="entry name" value="PAS"/>
    <property type="match status" value="2"/>
</dbReference>
<dbReference type="PATRIC" id="fig|1313304.3.peg.2164"/>
<keyword evidence="7" id="KW-1133">Transmembrane helix</keyword>
<keyword evidence="3 6" id="KW-0597">Phosphoprotein</keyword>
<dbReference type="InterPro" id="IPR003661">
    <property type="entry name" value="HisK_dim/P_dom"/>
</dbReference>
<dbReference type="eggNOG" id="COG4191">
    <property type="taxonomic scope" value="Bacteria"/>
</dbReference>
<dbReference type="NCBIfam" id="TIGR00229">
    <property type="entry name" value="sensory_box"/>
    <property type="match status" value="2"/>
</dbReference>
<dbReference type="PROSITE" id="PS50112">
    <property type="entry name" value="PAS"/>
    <property type="match status" value="2"/>
</dbReference>
<sequence>MKVDRKFWTAIIFGFVGLWVSGLRFDVIMENTRITLHWGFALPLLVALLYGARYGLLSGLLGLGGFFPFLLWPGNGYANIASVVLYILLYVYMGYFAEMRRRNPGWWNHILLVSLLYALCWGLCIYFTYPPLLALNPPIWYPDASTSISQGALKAISTKGPINIFAIIMAVVALHKTNMVRRVFGLPPISWAHRKGKTLALCFGAGTLFWCIYVLCISIFVTGTFPFIANTLYSPDSVVAALVFFVVSSISAVILMEYNERQVKLHELNTATVQELKQAHLVVENSKVISVTWRNEEGWPVSMVSGNIIQFGYSPDDFLSGRVQHASIVHPDDLEQMNREIENYTSRNIDTYHQEYRIIGKDGSIHWIEDRTTVIRGSDGTIMEFQGILLDITERKQAEFALINSEKRFRSIISVSNTGAWEYHRDSNYLWCSPEYFTMLGYDPEEFSMDGSENIKEVWVELLHPDDRDRASGHFADYLSGGSQGMYENYFRMIHKDGSDVWIWSRGQTLRNDDGTPSDLTVGTHIDMTQKHRDDEKQAKLTEELHQSQKMDAVGQLAGGVAHDFNNALGGILGAAELLKSGKNSPEKHDELIDMIITAADRAGRLTKKLLTFSRTGAKVSSAVNCAHIVEETVELLRHTIDKSITVSVENSALQTSVIGDDALLQNVFVNLGINASHAMPEGGTLTFTLENLILDEEYCEVSPFDITPGEYLDISVSDTGCGMSSEVQARIFEPFFTTKDSGKGTGLGLSAVFGTVQEHQGVVTVYSEVGTGTVFHIYLPVTGETVRRTIEQKDLTDASGQTVLVVDDEELIRVVATSHLRSIGYGVICATNGEEAVQTFREAQHEIDVVILDMIMPTMGGREAFYKLRKIRPDIPIIISSGFAKNEDMAELKKQGVSGFLSKPFRKEELVEILVSIRGSRP</sequence>
<dbReference type="InterPro" id="IPR036097">
    <property type="entry name" value="HisK_dim/P_sf"/>
</dbReference>
<dbReference type="SMART" id="SM00091">
    <property type="entry name" value="PAS"/>
    <property type="match status" value="2"/>
</dbReference>
<dbReference type="Pfam" id="PF08447">
    <property type="entry name" value="PAS_3"/>
    <property type="match status" value="2"/>
</dbReference>
<evidence type="ECO:0000256" key="7">
    <source>
        <dbReference type="SAM" id="Phobius"/>
    </source>
</evidence>
<dbReference type="InterPro" id="IPR000014">
    <property type="entry name" value="PAS"/>
</dbReference>
<keyword evidence="7" id="KW-0472">Membrane</keyword>
<dbReference type="InterPro" id="IPR011006">
    <property type="entry name" value="CheY-like_superfamily"/>
</dbReference>
<dbReference type="GO" id="GO:0000155">
    <property type="term" value="F:phosphorelay sensor kinase activity"/>
    <property type="evidence" value="ECO:0007669"/>
    <property type="project" value="InterPro"/>
</dbReference>
<evidence type="ECO:0000256" key="3">
    <source>
        <dbReference type="ARBA" id="ARBA00022553"/>
    </source>
</evidence>
<dbReference type="CDD" id="cd17546">
    <property type="entry name" value="REC_hyHK_CKI1_RcsC-like"/>
    <property type="match status" value="1"/>
</dbReference>
<dbReference type="CDD" id="cd00082">
    <property type="entry name" value="HisKA"/>
    <property type="match status" value="1"/>
</dbReference>
<feature type="domain" description="Response regulatory" evidence="9">
    <location>
        <begin position="803"/>
        <end position="919"/>
    </location>
</feature>
<protein>
    <recommendedName>
        <fullName evidence="2">histidine kinase</fullName>
        <ecNumber evidence="2">2.7.13.3</ecNumber>
    </recommendedName>
</protein>
<comment type="catalytic activity">
    <reaction evidence="1">
        <text>ATP + protein L-histidine = ADP + protein N-phospho-L-histidine.</text>
        <dbReference type="EC" id="2.7.13.3"/>
    </reaction>
</comment>
<dbReference type="InterPro" id="IPR005467">
    <property type="entry name" value="His_kinase_dom"/>
</dbReference>
<dbReference type="Pfam" id="PF00512">
    <property type="entry name" value="HisKA"/>
    <property type="match status" value="1"/>
</dbReference>
<feature type="transmembrane region" description="Helical" evidence="7">
    <location>
        <begin position="160"/>
        <end position="177"/>
    </location>
</feature>
<dbReference type="SUPFAM" id="SSF52172">
    <property type="entry name" value="CheY-like"/>
    <property type="match status" value="1"/>
</dbReference>
<comment type="caution">
    <text evidence="12">The sequence shown here is derived from an EMBL/GenBank/DDBJ whole genome shotgun (WGS) entry which is preliminary data.</text>
</comment>
<dbReference type="SUPFAM" id="SSF55785">
    <property type="entry name" value="PYP-like sensor domain (PAS domain)"/>
    <property type="match status" value="2"/>
</dbReference>
<evidence type="ECO:0000256" key="4">
    <source>
        <dbReference type="ARBA" id="ARBA00022679"/>
    </source>
</evidence>
<dbReference type="SUPFAM" id="SSF55874">
    <property type="entry name" value="ATPase domain of HSP90 chaperone/DNA topoisomerase II/histidine kinase"/>
    <property type="match status" value="1"/>
</dbReference>
<dbReference type="STRING" id="1313304.CALK_2274"/>
<evidence type="ECO:0000259" key="10">
    <source>
        <dbReference type="PROSITE" id="PS50112"/>
    </source>
</evidence>
<dbReference type="PRINTS" id="PR00344">
    <property type="entry name" value="BCTRLSENSOR"/>
</dbReference>
<dbReference type="PROSITE" id="PS50109">
    <property type="entry name" value="HIS_KIN"/>
    <property type="match status" value="1"/>
</dbReference>
<proteinExistence type="predicted"/>
<dbReference type="SMART" id="SM00086">
    <property type="entry name" value="PAC"/>
    <property type="match status" value="2"/>
</dbReference>
<gene>
    <name evidence="12" type="ORF">CALK_2274</name>
</gene>
<name>U7D4K4_9BACT</name>
<keyword evidence="4" id="KW-0808">Transferase</keyword>
<dbReference type="Pfam" id="PF02518">
    <property type="entry name" value="HATPase_c"/>
    <property type="match status" value="1"/>
</dbReference>
<organism evidence="12 13">
    <name type="scientific">Chitinivibrio alkaliphilus ACht1</name>
    <dbReference type="NCBI Taxonomy" id="1313304"/>
    <lineage>
        <taxon>Bacteria</taxon>
        <taxon>Pseudomonadati</taxon>
        <taxon>Fibrobacterota</taxon>
        <taxon>Chitinivibrionia</taxon>
        <taxon>Chitinivibrionales</taxon>
        <taxon>Chitinivibrionaceae</taxon>
        <taxon>Chitinivibrio</taxon>
    </lineage>
</organism>
<dbReference type="SMART" id="SM00387">
    <property type="entry name" value="HATPase_c"/>
    <property type="match status" value="1"/>
</dbReference>
<dbReference type="InterPro" id="IPR000700">
    <property type="entry name" value="PAS-assoc_C"/>
</dbReference>
<dbReference type="Pfam" id="PF00072">
    <property type="entry name" value="Response_reg"/>
    <property type="match status" value="1"/>
</dbReference>
<dbReference type="SUPFAM" id="SSF47384">
    <property type="entry name" value="Homodimeric domain of signal transducing histidine kinase"/>
    <property type="match status" value="1"/>
</dbReference>
<dbReference type="InterPro" id="IPR052162">
    <property type="entry name" value="Sensor_kinase/Photoreceptor"/>
</dbReference>
<dbReference type="RefSeq" id="WP_022637639.1">
    <property type="nucleotide sequence ID" value="NZ_ASJR01000028.1"/>
</dbReference>
<evidence type="ECO:0000313" key="13">
    <source>
        <dbReference type="Proteomes" id="UP000017148"/>
    </source>
</evidence>
<dbReference type="Gene3D" id="3.40.50.2300">
    <property type="match status" value="1"/>
</dbReference>
<dbReference type="Gene3D" id="3.30.565.10">
    <property type="entry name" value="Histidine kinase-like ATPase, C-terminal domain"/>
    <property type="match status" value="1"/>
</dbReference>
<feature type="transmembrane region" description="Helical" evidence="7">
    <location>
        <begin position="6"/>
        <end position="23"/>
    </location>
</feature>
<evidence type="ECO:0000256" key="6">
    <source>
        <dbReference type="PROSITE-ProRule" id="PRU00169"/>
    </source>
</evidence>
<dbReference type="InterPro" id="IPR035965">
    <property type="entry name" value="PAS-like_dom_sf"/>
</dbReference>
<dbReference type="InterPro" id="IPR003594">
    <property type="entry name" value="HATPase_dom"/>
</dbReference>
<dbReference type="OrthoDB" id="9815750at2"/>
<feature type="domain" description="PAS" evidence="10">
    <location>
        <begin position="405"/>
        <end position="482"/>
    </location>
</feature>
<feature type="domain" description="Histidine kinase" evidence="8">
    <location>
        <begin position="560"/>
        <end position="784"/>
    </location>
</feature>
<accession>U7D4K4</accession>
<dbReference type="Gene3D" id="3.30.450.20">
    <property type="entry name" value="PAS domain"/>
    <property type="match status" value="2"/>
</dbReference>
<dbReference type="InterPro" id="IPR001610">
    <property type="entry name" value="PAC"/>
</dbReference>
<dbReference type="SMART" id="SM00448">
    <property type="entry name" value="REC"/>
    <property type="match status" value="1"/>
</dbReference>
<dbReference type="Gene3D" id="1.10.287.130">
    <property type="match status" value="1"/>
</dbReference>